<proteinExistence type="predicted"/>
<accession>A0A0N4VZA3</accession>
<name>A0A0N4VZA3_HAEPC</name>
<sequence length="47" mass="5133">LIAIHPFKSGLWCESNILRQILRSIASQLESLVLPVPSKSIGCSVID</sequence>
<dbReference type="WBParaSite" id="HPLM_0000262501-mRNA-1">
    <property type="protein sequence ID" value="HPLM_0000262501-mRNA-1"/>
    <property type="gene ID" value="HPLM_0000262501"/>
</dbReference>
<reference evidence="1" key="1">
    <citation type="submission" date="2017-02" db="UniProtKB">
        <authorList>
            <consortium name="WormBaseParasite"/>
        </authorList>
    </citation>
    <scope>IDENTIFICATION</scope>
</reference>
<evidence type="ECO:0000313" key="1">
    <source>
        <dbReference type="WBParaSite" id="HPLM_0000262501-mRNA-1"/>
    </source>
</evidence>
<protein>
    <submittedName>
        <fullName evidence="1">Uncharacterized protein</fullName>
    </submittedName>
</protein>
<organism evidence="1">
    <name type="scientific">Haemonchus placei</name>
    <name type="common">Barber's pole worm</name>
    <dbReference type="NCBI Taxonomy" id="6290"/>
    <lineage>
        <taxon>Eukaryota</taxon>
        <taxon>Metazoa</taxon>
        <taxon>Ecdysozoa</taxon>
        <taxon>Nematoda</taxon>
        <taxon>Chromadorea</taxon>
        <taxon>Rhabditida</taxon>
        <taxon>Rhabditina</taxon>
        <taxon>Rhabditomorpha</taxon>
        <taxon>Strongyloidea</taxon>
        <taxon>Trichostrongylidae</taxon>
        <taxon>Haemonchus</taxon>
    </lineage>
</organism>
<dbReference type="AlphaFoldDB" id="A0A0N4VZA3"/>